<dbReference type="SMART" id="SM00470">
    <property type="entry name" value="ParB"/>
    <property type="match status" value="1"/>
</dbReference>
<feature type="domain" description="ParB-like N-terminal" evidence="1">
    <location>
        <begin position="10"/>
        <end position="100"/>
    </location>
</feature>
<dbReference type="GO" id="GO:0005694">
    <property type="term" value="C:chromosome"/>
    <property type="evidence" value="ECO:0007669"/>
    <property type="project" value="TreeGrafter"/>
</dbReference>
<protein>
    <submittedName>
        <fullName evidence="2">ParB N-terminal domain-containing protein</fullName>
    </submittedName>
</protein>
<dbReference type="InterPro" id="IPR003115">
    <property type="entry name" value="ParB_N"/>
</dbReference>
<dbReference type="Pfam" id="PF02195">
    <property type="entry name" value="ParB_N"/>
    <property type="match status" value="1"/>
</dbReference>
<name>A0A838B217_9HYPH</name>
<dbReference type="GO" id="GO:0007059">
    <property type="term" value="P:chromosome segregation"/>
    <property type="evidence" value="ECO:0007669"/>
    <property type="project" value="TreeGrafter"/>
</dbReference>
<sequence length="297" mass="33537">MTAMPAQRVEMIPVDRIAVVNPRIRNKRSFRDIVDNISEIGLKRPITVARRAEAGGPYYDLVCGQGRLEAYKALGQQEVPALVVAADPEDCLVASLVENCARRKHHAIDLLNDIGRMKQSGHSTSDIARKTGLTAEYVHAVVRLLENGEQRLLRAVESGHIPFSVALDIAEADDQDVQAALQNAYEKNLLRGRKLLTAKRLVEQRRVQGKRLRSNPHLKPKQLSTEALVRAYQQDTDRKRMLIRRAQAARNRLIFIAEAMRRLLHDDEFRDLLSKEGLTTLPKNLAQRLDRLEASNP</sequence>
<keyword evidence="3" id="KW-1185">Reference proteome</keyword>
<proteinExistence type="predicted"/>
<dbReference type="Gene3D" id="1.10.10.2830">
    <property type="match status" value="1"/>
</dbReference>
<evidence type="ECO:0000313" key="2">
    <source>
        <dbReference type="EMBL" id="MBA1140686.1"/>
    </source>
</evidence>
<dbReference type="Gene3D" id="3.90.1530.30">
    <property type="match status" value="1"/>
</dbReference>
<reference evidence="2 3" key="1">
    <citation type="submission" date="2020-07" db="EMBL/GenBank/DDBJ databases">
        <title>Definition of the novel symbiovar canariense within Mesorhizobium novociceri, a new species of genus Mesorhizobium nodulating Cicer canariense in the Caldera de Taburiente National Park (La Palma, Canary Islands).</title>
        <authorList>
            <person name="Leon-Barrios M."/>
            <person name="Perez-Yepez J."/>
            <person name="Flores-Felix J.D."/>
            <person name="Ramirez-Baena M.H."/>
            <person name="Pulido-Suarez L."/>
            <person name="Igual J.M."/>
            <person name="Velazquez E."/>
            <person name="Peix A."/>
        </authorList>
    </citation>
    <scope>NUCLEOTIDE SEQUENCE [LARGE SCALE GENOMIC DNA]</scope>
    <source>
        <strain evidence="2 3">CCANP35</strain>
    </source>
</reference>
<dbReference type="InterPro" id="IPR036086">
    <property type="entry name" value="ParB/Sulfiredoxin_sf"/>
</dbReference>
<dbReference type="PANTHER" id="PTHR33375:SF1">
    <property type="entry name" value="CHROMOSOME-PARTITIONING PROTEIN PARB-RELATED"/>
    <property type="match status" value="1"/>
</dbReference>
<accession>A0A838B217</accession>
<dbReference type="Proteomes" id="UP000558284">
    <property type="component" value="Unassembled WGS sequence"/>
</dbReference>
<dbReference type="EMBL" id="JACDTY010000004">
    <property type="protein sequence ID" value="MBA1140686.1"/>
    <property type="molecule type" value="Genomic_DNA"/>
</dbReference>
<dbReference type="SUPFAM" id="SSF110849">
    <property type="entry name" value="ParB/Sulfiredoxin"/>
    <property type="match status" value="1"/>
</dbReference>
<gene>
    <name evidence="2" type="ORF">H0241_10510</name>
</gene>
<organism evidence="2 3">
    <name type="scientific">Mesorhizobium neociceri</name>
    <dbReference type="NCBI Taxonomy" id="1307853"/>
    <lineage>
        <taxon>Bacteria</taxon>
        <taxon>Pseudomonadati</taxon>
        <taxon>Pseudomonadota</taxon>
        <taxon>Alphaproteobacteria</taxon>
        <taxon>Hyphomicrobiales</taxon>
        <taxon>Phyllobacteriaceae</taxon>
        <taxon>Mesorhizobium</taxon>
    </lineage>
</organism>
<dbReference type="PANTHER" id="PTHR33375">
    <property type="entry name" value="CHROMOSOME-PARTITIONING PROTEIN PARB-RELATED"/>
    <property type="match status" value="1"/>
</dbReference>
<dbReference type="AlphaFoldDB" id="A0A838B217"/>
<dbReference type="InterPro" id="IPR011111">
    <property type="entry name" value="Plasmid_RepB"/>
</dbReference>
<dbReference type="CDD" id="cd16411">
    <property type="entry name" value="ParB_N_like"/>
    <property type="match status" value="1"/>
</dbReference>
<dbReference type="SUPFAM" id="SSF109709">
    <property type="entry name" value="KorB DNA-binding domain-like"/>
    <property type="match status" value="1"/>
</dbReference>
<comment type="caution">
    <text evidence="2">The sequence shown here is derived from an EMBL/GenBank/DDBJ whole genome shotgun (WGS) entry which is preliminary data.</text>
</comment>
<evidence type="ECO:0000259" key="1">
    <source>
        <dbReference type="SMART" id="SM00470"/>
    </source>
</evidence>
<dbReference type="InterPro" id="IPR050336">
    <property type="entry name" value="Chromosome_partition/occlusion"/>
</dbReference>
<evidence type="ECO:0000313" key="3">
    <source>
        <dbReference type="Proteomes" id="UP000558284"/>
    </source>
</evidence>
<dbReference type="Pfam" id="PF07506">
    <property type="entry name" value="RepB"/>
    <property type="match status" value="1"/>
</dbReference>